<name>A0ABQ6JLI0_9ACTN</name>
<dbReference type="Proteomes" id="UP001157017">
    <property type="component" value="Unassembled WGS sequence"/>
</dbReference>
<proteinExistence type="predicted"/>
<comment type="caution">
    <text evidence="2">The sequence shown here is derived from an EMBL/GenBank/DDBJ whole genome shotgun (WGS) entry which is preliminary data.</text>
</comment>
<reference evidence="3" key="1">
    <citation type="journal article" date="2019" name="Int. J. Syst. Evol. Microbiol.">
        <title>The Global Catalogue of Microorganisms (GCM) 10K type strain sequencing project: providing services to taxonomists for standard genome sequencing and annotation.</title>
        <authorList>
            <consortium name="The Broad Institute Genomics Platform"/>
            <consortium name="The Broad Institute Genome Sequencing Center for Infectious Disease"/>
            <person name="Wu L."/>
            <person name="Ma J."/>
        </authorList>
    </citation>
    <scope>NUCLEOTIDE SEQUENCE [LARGE SCALE GENOMIC DNA]</scope>
    <source>
        <strain evidence="3">NBRC 108730</strain>
    </source>
</reference>
<protein>
    <submittedName>
        <fullName evidence="2">Uncharacterized protein</fullName>
    </submittedName>
</protein>
<feature type="chain" id="PRO_5045119840" evidence="1">
    <location>
        <begin position="25"/>
        <end position="134"/>
    </location>
</feature>
<accession>A0ABQ6JLI0</accession>
<sequence length="134" mass="14033">MRRVVTGLLAGIGLVVAGATSAQAWTWAASSNPIVMSGGGGTATCARGSARRRCRAWLRDTKLDDGRVYAHVVVQVGGADVSVIDSGRRSDGERSYARMADRTGALGGGAHHYVVSTCRSTPANDPCSKDKRRT</sequence>
<dbReference type="EMBL" id="BSUZ01000001">
    <property type="protein sequence ID" value="GMA87651.1"/>
    <property type="molecule type" value="Genomic_DNA"/>
</dbReference>
<evidence type="ECO:0000313" key="2">
    <source>
        <dbReference type="EMBL" id="GMA87651.1"/>
    </source>
</evidence>
<feature type="signal peptide" evidence="1">
    <location>
        <begin position="1"/>
        <end position="24"/>
    </location>
</feature>
<keyword evidence="3" id="KW-1185">Reference proteome</keyword>
<keyword evidence="1" id="KW-0732">Signal</keyword>
<organism evidence="2 3">
    <name type="scientific">Angustibacter aerolatus</name>
    <dbReference type="NCBI Taxonomy" id="1162965"/>
    <lineage>
        <taxon>Bacteria</taxon>
        <taxon>Bacillati</taxon>
        <taxon>Actinomycetota</taxon>
        <taxon>Actinomycetes</taxon>
        <taxon>Kineosporiales</taxon>
        <taxon>Kineosporiaceae</taxon>
    </lineage>
</organism>
<gene>
    <name evidence="2" type="ORF">GCM10025868_29010</name>
</gene>
<evidence type="ECO:0000313" key="3">
    <source>
        <dbReference type="Proteomes" id="UP001157017"/>
    </source>
</evidence>
<evidence type="ECO:0000256" key="1">
    <source>
        <dbReference type="SAM" id="SignalP"/>
    </source>
</evidence>